<comment type="cofactor">
    <cofactor evidence="1">
        <name>Zn(2+)</name>
        <dbReference type="ChEBI" id="CHEBI:29105"/>
    </cofactor>
</comment>
<gene>
    <name evidence="6" type="ORF">AA20_11160</name>
</gene>
<dbReference type="Gene3D" id="3.40.630.10">
    <property type="entry name" value="Zn peptidases"/>
    <property type="match status" value="1"/>
</dbReference>
<dbReference type="PANTHER" id="PTHR37326">
    <property type="entry name" value="BLL3975 PROTEIN"/>
    <property type="match status" value="1"/>
</dbReference>
<feature type="domain" description="Succinylglutamate desuccinylase/Aspartoacylase catalytic" evidence="5">
    <location>
        <begin position="37"/>
        <end position="219"/>
    </location>
</feature>
<evidence type="ECO:0000256" key="2">
    <source>
        <dbReference type="ARBA" id="ARBA00022723"/>
    </source>
</evidence>
<dbReference type="EMBL" id="JAIQ01000154">
    <property type="protein sequence ID" value="KLD97279.1"/>
    <property type="molecule type" value="Genomic_DNA"/>
</dbReference>
<reference evidence="6 7" key="1">
    <citation type="submission" date="2014-01" db="EMBL/GenBank/DDBJ databases">
        <title>Development of a Comparative Genomic Fingerprinting Assay for High Resolution Genotyping of Arcobacter butzleri.</title>
        <authorList>
            <person name="Webb A.L."/>
            <person name="Inglis G.D."/>
            <person name="Kruczkiewicz P."/>
            <person name="Selinger L.B."/>
            <person name="Taboada E.N."/>
        </authorList>
    </citation>
    <scope>NUCLEOTIDE SEQUENCE [LARGE SCALE GENOMIC DNA]</scope>
    <source>
        <strain evidence="6 7">L348</strain>
    </source>
</reference>
<evidence type="ECO:0000313" key="6">
    <source>
        <dbReference type="EMBL" id="KLD97279.1"/>
    </source>
</evidence>
<evidence type="ECO:0000256" key="1">
    <source>
        <dbReference type="ARBA" id="ARBA00001947"/>
    </source>
</evidence>
<dbReference type="AlphaFoldDB" id="A0A0G9JUJ5"/>
<dbReference type="GO" id="GO:0016788">
    <property type="term" value="F:hydrolase activity, acting on ester bonds"/>
    <property type="evidence" value="ECO:0007669"/>
    <property type="project" value="InterPro"/>
</dbReference>
<keyword evidence="3" id="KW-0378">Hydrolase</keyword>
<organism evidence="6 7">
    <name type="scientific">Aliarcobacter butzleri L348</name>
    <dbReference type="NCBI Taxonomy" id="1447256"/>
    <lineage>
        <taxon>Bacteria</taxon>
        <taxon>Pseudomonadati</taxon>
        <taxon>Campylobacterota</taxon>
        <taxon>Epsilonproteobacteria</taxon>
        <taxon>Campylobacterales</taxon>
        <taxon>Arcobacteraceae</taxon>
        <taxon>Aliarcobacter</taxon>
    </lineage>
</organism>
<sequence>MITKEIFKSNLPVGEKLSIKRSRFEPKSSYKNSEKLKRISIVSGIHGDELEGQFVIFLLAQWLNENSDKLRGIVDIYPAVNSLGVDTITRGFPLYDIDLNRAFPGDVNDFLPGQVVYALAQDVKGSDIAIDIHSSNIFLREIPQIRINKEFSKDTLPLAKELNCDFIWIHDAVTVLEATFSHTMNSMGTKTLVVEMGVGMRLTKEYGEQLLIGILNLMKKEKIIECDEDFDVRKPFSSEVGGVFYLNAPKSGLFVPALDHCAIIQKGIKIGDIVDPLTGTVLATLTAPNNGILFTLREYPVVYEGSLIARIFGVNSGKN</sequence>
<dbReference type="Pfam" id="PF24827">
    <property type="entry name" value="AstE_AspA_cat"/>
    <property type="match status" value="1"/>
</dbReference>
<keyword evidence="4" id="KW-0862">Zinc</keyword>
<dbReference type="PATRIC" id="fig|1447256.3.peg.2184"/>
<proteinExistence type="predicted"/>
<accession>A0A0G9JUJ5</accession>
<comment type="caution">
    <text evidence="6">The sequence shown here is derived from an EMBL/GenBank/DDBJ whole genome shotgun (WGS) entry which is preliminary data.</text>
</comment>
<dbReference type="InterPro" id="IPR053138">
    <property type="entry name" value="N-alpha-Ac-DABA_deacetylase"/>
</dbReference>
<dbReference type="PANTHER" id="PTHR37326:SF1">
    <property type="entry name" value="BLL3975 PROTEIN"/>
    <property type="match status" value="1"/>
</dbReference>
<name>A0A0G9JUJ5_9BACT</name>
<evidence type="ECO:0000259" key="5">
    <source>
        <dbReference type="Pfam" id="PF24827"/>
    </source>
</evidence>
<protein>
    <submittedName>
        <fullName evidence="6">Succinylglutamate desuccinylase</fullName>
    </submittedName>
</protein>
<dbReference type="CDD" id="cd06253">
    <property type="entry name" value="M14_ASTE_ASPA-like"/>
    <property type="match status" value="1"/>
</dbReference>
<evidence type="ECO:0000256" key="4">
    <source>
        <dbReference type="ARBA" id="ARBA00022833"/>
    </source>
</evidence>
<dbReference type="Proteomes" id="UP000035514">
    <property type="component" value="Unassembled WGS sequence"/>
</dbReference>
<evidence type="ECO:0000313" key="7">
    <source>
        <dbReference type="Proteomes" id="UP000035514"/>
    </source>
</evidence>
<dbReference type="InterPro" id="IPR055438">
    <property type="entry name" value="AstE_AspA_cat"/>
</dbReference>
<dbReference type="GO" id="GO:0046872">
    <property type="term" value="F:metal ion binding"/>
    <property type="evidence" value="ECO:0007669"/>
    <property type="project" value="UniProtKB-KW"/>
</dbReference>
<dbReference type="SUPFAM" id="SSF53187">
    <property type="entry name" value="Zn-dependent exopeptidases"/>
    <property type="match status" value="1"/>
</dbReference>
<dbReference type="RefSeq" id="WP_046997280.1">
    <property type="nucleotide sequence ID" value="NZ_JAIQ01000154.1"/>
</dbReference>
<keyword evidence="2" id="KW-0479">Metal-binding</keyword>
<evidence type="ECO:0000256" key="3">
    <source>
        <dbReference type="ARBA" id="ARBA00022801"/>
    </source>
</evidence>